<dbReference type="Proteomes" id="UP000294200">
    <property type="component" value="Unassembled WGS sequence"/>
</dbReference>
<dbReference type="InterPro" id="IPR009045">
    <property type="entry name" value="Zn_M74/Hedgehog-like"/>
</dbReference>
<evidence type="ECO:0000313" key="2">
    <source>
        <dbReference type="EMBL" id="TCG05324.1"/>
    </source>
</evidence>
<protein>
    <recommendedName>
        <fullName evidence="1">D-alanyl-D-alanine carboxypeptidase-like core domain-containing protein</fullName>
    </recommendedName>
</protein>
<dbReference type="AlphaFoldDB" id="A0A4R0X5U9"/>
<dbReference type="Pfam" id="PF02557">
    <property type="entry name" value="VanY"/>
    <property type="match status" value="1"/>
</dbReference>
<dbReference type="SUPFAM" id="SSF55166">
    <property type="entry name" value="Hedgehog/DD-peptidase"/>
    <property type="match status" value="1"/>
</dbReference>
<dbReference type="GO" id="GO:0008233">
    <property type="term" value="F:peptidase activity"/>
    <property type="evidence" value="ECO:0007669"/>
    <property type="project" value="InterPro"/>
</dbReference>
<accession>A0A4R0X5U9</accession>
<reference evidence="2 3" key="1">
    <citation type="submission" date="2017-02" db="EMBL/GenBank/DDBJ databases">
        <title>Paraburkholderia sophoroidis sp. nov. and Paraburkholderia steynii sp. nov. rhizobial symbionts of the fynbos legume Hypocalyptus sophoroides.</title>
        <authorList>
            <person name="Steenkamp E.T."/>
            <person name="Beukes C.W."/>
            <person name="Van Zyl E."/>
            <person name="Avontuur J."/>
            <person name="Chan W.Y."/>
            <person name="Hassen A."/>
            <person name="Palmer M."/>
            <person name="Mthombeni L."/>
            <person name="Phalane F."/>
            <person name="Sereme K."/>
            <person name="Venter S.N."/>
        </authorList>
    </citation>
    <scope>NUCLEOTIDE SEQUENCE [LARGE SCALE GENOMIC DNA]</scope>
    <source>
        <strain evidence="2 3">HC1.1ba</strain>
    </source>
</reference>
<dbReference type="GO" id="GO:0006508">
    <property type="term" value="P:proteolysis"/>
    <property type="evidence" value="ECO:0007669"/>
    <property type="project" value="InterPro"/>
</dbReference>
<dbReference type="EMBL" id="MWML01000177">
    <property type="protein sequence ID" value="TCG05324.1"/>
    <property type="molecule type" value="Genomic_DNA"/>
</dbReference>
<evidence type="ECO:0000259" key="1">
    <source>
        <dbReference type="Pfam" id="PF02557"/>
    </source>
</evidence>
<dbReference type="Gene3D" id="3.30.1380.10">
    <property type="match status" value="1"/>
</dbReference>
<comment type="caution">
    <text evidence="2">The sequence shown here is derived from an EMBL/GenBank/DDBJ whole genome shotgun (WGS) entry which is preliminary data.</text>
</comment>
<gene>
    <name evidence="2" type="ORF">BZM27_34605</name>
</gene>
<evidence type="ECO:0000313" key="3">
    <source>
        <dbReference type="Proteomes" id="UP000294200"/>
    </source>
</evidence>
<proteinExistence type="predicted"/>
<sequence>MTSAIDSGKLAGLDSQEKTEFMKKVYTLHCLSAGKQRNFVDELPKKELSKIEGRVEARRDAALACQRLLTAARNDLDRAKQSNSAKALLAKSIGVASGYRSAQRQFENWRQFFPKYYALTAADRERRLDGRHGDAAAIYLSKYIAKRLAAPGFSLHNSGFAIDFETFDHGCALGPNKSQTRLWKQSWFFDWLKSNANKFGFNENKK</sequence>
<dbReference type="CDD" id="cd14814">
    <property type="entry name" value="Peptidase_M15"/>
    <property type="match status" value="1"/>
</dbReference>
<organism evidence="2 3">
    <name type="scientific">Paraburkholderia steynii</name>
    <dbReference type="NCBI Taxonomy" id="1245441"/>
    <lineage>
        <taxon>Bacteria</taxon>
        <taxon>Pseudomonadati</taxon>
        <taxon>Pseudomonadota</taxon>
        <taxon>Betaproteobacteria</taxon>
        <taxon>Burkholderiales</taxon>
        <taxon>Burkholderiaceae</taxon>
        <taxon>Paraburkholderia</taxon>
    </lineage>
</organism>
<keyword evidence="3" id="KW-1185">Reference proteome</keyword>
<dbReference type="InterPro" id="IPR003709">
    <property type="entry name" value="VanY-like_core_dom"/>
</dbReference>
<name>A0A4R0X5U9_9BURK</name>
<feature type="domain" description="D-alanyl-D-alanine carboxypeptidase-like core" evidence="1">
    <location>
        <begin position="92"/>
        <end position="202"/>
    </location>
</feature>